<keyword evidence="7 13" id="KW-0378">Hydrolase</keyword>
<evidence type="ECO:0000256" key="5">
    <source>
        <dbReference type="ARBA" id="ARBA00022722"/>
    </source>
</evidence>
<evidence type="ECO:0000256" key="3">
    <source>
        <dbReference type="ARBA" id="ARBA00012768"/>
    </source>
</evidence>
<comment type="cofactor">
    <cofactor evidence="13">
        <name>iron-sulfur cluster</name>
        <dbReference type="ChEBI" id="CHEBI:30408"/>
    </cofactor>
</comment>
<keyword evidence="12 13" id="KW-0464">Manganese</keyword>
<name>A0ABZ0S759_9GAMM</name>
<sequence length="225" mass="24862">MTFMLASVYTTAASDKVGTPDPIAISALQHWAYCPRQCALIHQEQSFADNLHTARGQAVHHLVDQPGEAIKAGVKIERSLPLWSERLGLVGKADLVEIHPDGAILPVEYKHGRKRQARHDDIQLAAQALCLEEMFDRPVPHGAIYHASSHRRREVAIDASLRAAVSEALTAIRTMLASGRLPPPVNDRRCRECSLAELCQPELIAERERFKRALSGLFDPDSEAA</sequence>
<dbReference type="Gene3D" id="3.90.320.10">
    <property type="match status" value="1"/>
</dbReference>
<evidence type="ECO:0000256" key="1">
    <source>
        <dbReference type="ARBA" id="ARBA00001966"/>
    </source>
</evidence>
<comment type="cofactor">
    <cofactor evidence="13">
        <name>Mg(2+)</name>
        <dbReference type="ChEBI" id="CHEBI:18420"/>
    </cofactor>
    <cofactor evidence="13">
        <name>Mn(2+)</name>
        <dbReference type="ChEBI" id="CHEBI:29035"/>
    </cofactor>
    <text evidence="13">Mg(2+) or Mn(2+) required for ssDNA cleavage activity.</text>
</comment>
<keyword evidence="9 13" id="KW-0408">Iron</keyword>
<comment type="function">
    <text evidence="13">CRISPR (clustered regularly interspaced short palindromic repeat) is an adaptive immune system that provides protection against mobile genetic elements (viruses, transposable elements and conjugative plasmids). CRISPR clusters contain sequences complementary to antecedent mobile elements and target invading nucleic acids. CRISPR clusters are transcribed and processed into CRISPR RNA (crRNA).</text>
</comment>
<dbReference type="PANTHER" id="PTHR36531:SF6">
    <property type="entry name" value="DNA REPLICATION ATP-DEPENDENT HELICASE_NUCLEASE DNA2"/>
    <property type="match status" value="1"/>
</dbReference>
<evidence type="ECO:0000256" key="11">
    <source>
        <dbReference type="ARBA" id="ARBA00023118"/>
    </source>
</evidence>
<protein>
    <recommendedName>
        <fullName evidence="4 13">CRISPR-associated exonuclease Cas4</fullName>
        <ecNumber evidence="3 13">3.1.12.1</ecNumber>
    </recommendedName>
</protein>
<organism evidence="15 16">
    <name type="scientific">Thiorhodovibrio winogradskyi</name>
    <dbReference type="NCBI Taxonomy" id="77007"/>
    <lineage>
        <taxon>Bacteria</taxon>
        <taxon>Pseudomonadati</taxon>
        <taxon>Pseudomonadota</taxon>
        <taxon>Gammaproteobacteria</taxon>
        <taxon>Chromatiales</taxon>
        <taxon>Chromatiaceae</taxon>
        <taxon>Thiorhodovibrio</taxon>
    </lineage>
</organism>
<evidence type="ECO:0000256" key="4">
    <source>
        <dbReference type="ARBA" id="ARBA00020049"/>
    </source>
</evidence>
<comment type="similarity">
    <text evidence="2 13">Belongs to the CRISPR-associated exonuclease Cas4 family.</text>
</comment>
<dbReference type="InterPro" id="IPR011604">
    <property type="entry name" value="PDDEXK-like_dom_sf"/>
</dbReference>
<evidence type="ECO:0000259" key="14">
    <source>
        <dbReference type="Pfam" id="PF01930"/>
    </source>
</evidence>
<evidence type="ECO:0000256" key="10">
    <source>
        <dbReference type="ARBA" id="ARBA00023014"/>
    </source>
</evidence>
<dbReference type="Proteomes" id="UP001432180">
    <property type="component" value="Chromosome"/>
</dbReference>
<evidence type="ECO:0000313" key="16">
    <source>
        <dbReference type="Proteomes" id="UP001432180"/>
    </source>
</evidence>
<evidence type="ECO:0000256" key="7">
    <source>
        <dbReference type="ARBA" id="ARBA00022801"/>
    </source>
</evidence>
<keyword evidence="10 13" id="KW-0411">Iron-sulfur</keyword>
<evidence type="ECO:0000313" key="15">
    <source>
        <dbReference type="EMBL" id="WPL16443.1"/>
    </source>
</evidence>
<dbReference type="EC" id="3.1.12.1" evidence="3 13"/>
<evidence type="ECO:0000256" key="6">
    <source>
        <dbReference type="ARBA" id="ARBA00022723"/>
    </source>
</evidence>
<dbReference type="InterPro" id="IPR051827">
    <property type="entry name" value="Cas4_exonuclease"/>
</dbReference>
<feature type="domain" description="DUF83" evidence="14">
    <location>
        <begin position="26"/>
        <end position="200"/>
    </location>
</feature>
<dbReference type="EMBL" id="CP121472">
    <property type="protein sequence ID" value="WPL16443.1"/>
    <property type="molecule type" value="Genomic_DNA"/>
</dbReference>
<keyword evidence="6 13" id="KW-0479">Metal-binding</keyword>
<dbReference type="InterPro" id="IPR022765">
    <property type="entry name" value="Dna2/Cas4_DUF83"/>
</dbReference>
<evidence type="ECO:0000256" key="8">
    <source>
        <dbReference type="ARBA" id="ARBA00022839"/>
    </source>
</evidence>
<evidence type="ECO:0000256" key="9">
    <source>
        <dbReference type="ARBA" id="ARBA00023004"/>
    </source>
</evidence>
<accession>A0ABZ0S759</accession>
<reference evidence="15 16" key="1">
    <citation type="journal article" date="2023" name="Microorganisms">
        <title>Thiorhodovibrio frisius and Trv. litoralis spp. nov., Two Novel Members from a Clade of Fastidious Purple Sulfur Bacteria That Exhibit Unique Red-Shifted Light-Harvesting Capabilities.</title>
        <authorList>
            <person name="Methner A."/>
            <person name="Kuzyk S.B."/>
            <person name="Petersen J."/>
            <person name="Bauer S."/>
            <person name="Brinkmann H."/>
            <person name="Sichau K."/>
            <person name="Wanner G."/>
            <person name="Wolf J."/>
            <person name="Neumann-Schaal M."/>
            <person name="Henke P."/>
            <person name="Tank M."/>
            <person name="Sproer C."/>
            <person name="Bunk B."/>
            <person name="Overmann J."/>
        </authorList>
    </citation>
    <scope>NUCLEOTIDE SEQUENCE [LARGE SCALE GENOMIC DNA]</scope>
    <source>
        <strain evidence="15 16">DSM 6702</strain>
    </source>
</reference>
<keyword evidence="8 13" id="KW-0269">Exonuclease</keyword>
<evidence type="ECO:0000256" key="12">
    <source>
        <dbReference type="ARBA" id="ARBA00023211"/>
    </source>
</evidence>
<dbReference type="InterPro" id="IPR013343">
    <property type="entry name" value="CRISPR-assoc_prot_Cas4"/>
</dbReference>
<evidence type="ECO:0000256" key="13">
    <source>
        <dbReference type="RuleBase" id="RU365022"/>
    </source>
</evidence>
<keyword evidence="11 13" id="KW-0051">Antiviral defense</keyword>
<keyword evidence="16" id="KW-1185">Reference proteome</keyword>
<dbReference type="Pfam" id="PF01930">
    <property type="entry name" value="Cas_Cas4"/>
    <property type="match status" value="1"/>
</dbReference>
<gene>
    <name evidence="15" type="primary">cas4-cas1</name>
    <name evidence="15" type="ORF">Thiowin_01397</name>
</gene>
<keyword evidence="5 13" id="KW-0540">Nuclease</keyword>
<dbReference type="NCBIfam" id="TIGR00372">
    <property type="entry name" value="cas4"/>
    <property type="match status" value="1"/>
</dbReference>
<dbReference type="GO" id="GO:0016787">
    <property type="term" value="F:hydrolase activity"/>
    <property type="evidence" value="ECO:0007669"/>
    <property type="project" value="UniProtKB-KW"/>
</dbReference>
<proteinExistence type="inferred from homology"/>
<comment type="cofactor">
    <cofactor evidence="1">
        <name>[4Fe-4S] cluster</name>
        <dbReference type="ChEBI" id="CHEBI:49883"/>
    </cofactor>
</comment>
<evidence type="ECO:0000256" key="2">
    <source>
        <dbReference type="ARBA" id="ARBA00009189"/>
    </source>
</evidence>
<dbReference type="PANTHER" id="PTHR36531">
    <property type="entry name" value="CRISPR-ASSOCIATED EXONUCLEASE CAS4"/>
    <property type="match status" value="1"/>
</dbReference>